<feature type="transmembrane region" description="Helical" evidence="1">
    <location>
        <begin position="51"/>
        <end position="69"/>
    </location>
</feature>
<keyword evidence="1" id="KW-0472">Membrane</keyword>
<feature type="transmembrane region" description="Helical" evidence="1">
    <location>
        <begin position="440"/>
        <end position="463"/>
    </location>
</feature>
<feature type="domain" description="TRAP C4-dicarboxylate transport system permease DctM subunit" evidence="2">
    <location>
        <begin position="122"/>
        <end position="554"/>
    </location>
</feature>
<dbReference type="PANTHER" id="PTHR43849:SF2">
    <property type="entry name" value="BLL3936 PROTEIN"/>
    <property type="match status" value="1"/>
</dbReference>
<feature type="transmembrane region" description="Helical" evidence="1">
    <location>
        <begin position="562"/>
        <end position="586"/>
    </location>
</feature>
<evidence type="ECO:0000259" key="2">
    <source>
        <dbReference type="Pfam" id="PF06808"/>
    </source>
</evidence>
<dbReference type="AlphaFoldDB" id="A0A841Q8C0"/>
<feature type="transmembrane region" description="Helical" evidence="1">
    <location>
        <begin position="229"/>
        <end position="249"/>
    </location>
</feature>
<accession>A0A841Q8C0</accession>
<dbReference type="NCBIfam" id="TIGR02123">
    <property type="entry name" value="TRAP_fused"/>
    <property type="match status" value="1"/>
</dbReference>
<dbReference type="InterPro" id="IPR010656">
    <property type="entry name" value="DctM"/>
</dbReference>
<feature type="transmembrane region" description="Helical" evidence="1">
    <location>
        <begin position="175"/>
        <end position="202"/>
    </location>
</feature>
<gene>
    <name evidence="3" type="ORF">HNQ94_003062</name>
</gene>
<evidence type="ECO:0000313" key="3">
    <source>
        <dbReference type="EMBL" id="MBB6454573.1"/>
    </source>
</evidence>
<dbReference type="PANTHER" id="PTHR43849">
    <property type="entry name" value="BLL3936 PROTEIN"/>
    <property type="match status" value="1"/>
</dbReference>
<evidence type="ECO:0000256" key="1">
    <source>
        <dbReference type="SAM" id="Phobius"/>
    </source>
</evidence>
<dbReference type="EMBL" id="JACHGH010000010">
    <property type="protein sequence ID" value="MBB6454573.1"/>
    <property type="molecule type" value="Genomic_DNA"/>
</dbReference>
<protein>
    <submittedName>
        <fullName evidence="3">TRAP transporter 4TM/12TM fusion protein</fullName>
    </submittedName>
</protein>
<feature type="transmembrane region" description="Helical" evidence="1">
    <location>
        <begin position="411"/>
        <end position="434"/>
    </location>
</feature>
<feature type="transmembrane region" description="Helical" evidence="1">
    <location>
        <begin position="470"/>
        <end position="489"/>
    </location>
</feature>
<feature type="transmembrane region" description="Helical" evidence="1">
    <location>
        <begin position="302"/>
        <end position="324"/>
    </location>
</feature>
<feature type="transmembrane region" description="Helical" evidence="1">
    <location>
        <begin position="495"/>
        <end position="521"/>
    </location>
</feature>
<dbReference type="InterPro" id="IPR011853">
    <property type="entry name" value="TRAP_DctM-Dct_fused"/>
</dbReference>
<proteinExistence type="predicted"/>
<feature type="transmembrane region" description="Helical" evidence="1">
    <location>
        <begin position="134"/>
        <end position="155"/>
    </location>
</feature>
<sequence>MDIKDLEVEEENTKFRSFKGHLKIIVFILAIAFSIFQLTIIYYPVNTVQLRIIHLMFGLVLIFTLVPAIKSKKTSPITISVDLALITLSLISCFYIAKESVQLSSERLGYYNSFDIFASIVLLILVIEATRRILGWALPIISILFILYALFGFLIPGRLGNAGFSFERISTSVSLWTEGILGTPLGVSASYVTLFVIFAVFLQRTGAGQFFIDLALSVFGRFRGGPAKVAVIASSLFGSISGSAVANVAGTGTLTIPLMKRNGFSKYDAAGVEAVSSSGGQLMPPIMGASAFIMAEILGLPYSMIILAALIPAILYYTSVFISVDFKAIKMGLKGIPKSQLPSFRKTFKKGWHLSTPLIILIYLLAFEGTSPGKAAFWAIVSSVLVTMFRKNTRMSLKEILSALQKGAYSALEIVAVCACAGIVIGIFTLTGLGLKFSGIIIEFSQGSLILLLILTMIACLIAGMGVPTVAAYLIVAVLVAPALVRIGIQPIAAHLFVFYFAIISAITPPVALASYVAAGISGSNPFKTSIKAFKLGLAAFIIPFMFVYNPTLIFEGQPIEILVGFTTAIFGVTLLSGSLEGYYYFFGIIKKWLRVVLFVASITLIHPNVYTDLVGAAFLLIFAIVVMVKRKISSNNQDFNGTDSGFTK</sequence>
<evidence type="ECO:0000313" key="4">
    <source>
        <dbReference type="Proteomes" id="UP000581688"/>
    </source>
</evidence>
<name>A0A841Q8C0_9BACI</name>
<reference evidence="3 4" key="1">
    <citation type="submission" date="2020-08" db="EMBL/GenBank/DDBJ databases">
        <title>Genomic Encyclopedia of Type Strains, Phase IV (KMG-IV): sequencing the most valuable type-strain genomes for metagenomic binning, comparative biology and taxonomic classification.</title>
        <authorList>
            <person name="Goeker M."/>
        </authorList>
    </citation>
    <scope>NUCLEOTIDE SEQUENCE [LARGE SCALE GENOMIC DNA]</scope>
    <source>
        <strain evidence="3 4">DSM 19612</strain>
    </source>
</reference>
<feature type="transmembrane region" description="Helical" evidence="1">
    <location>
        <begin position="24"/>
        <end position="45"/>
    </location>
</feature>
<organism evidence="3 4">
    <name type="scientific">Salirhabdus euzebyi</name>
    <dbReference type="NCBI Taxonomy" id="394506"/>
    <lineage>
        <taxon>Bacteria</taxon>
        <taxon>Bacillati</taxon>
        <taxon>Bacillota</taxon>
        <taxon>Bacilli</taxon>
        <taxon>Bacillales</taxon>
        <taxon>Bacillaceae</taxon>
        <taxon>Salirhabdus</taxon>
    </lineage>
</organism>
<feature type="transmembrane region" description="Helical" evidence="1">
    <location>
        <begin position="76"/>
        <end position="97"/>
    </location>
</feature>
<feature type="transmembrane region" description="Helical" evidence="1">
    <location>
        <begin position="109"/>
        <end position="127"/>
    </location>
</feature>
<keyword evidence="1" id="KW-0812">Transmembrane</keyword>
<keyword evidence="1" id="KW-1133">Transmembrane helix</keyword>
<feature type="transmembrane region" description="Helical" evidence="1">
    <location>
        <begin position="614"/>
        <end position="629"/>
    </location>
</feature>
<feature type="transmembrane region" description="Helical" evidence="1">
    <location>
        <begin position="533"/>
        <end position="550"/>
    </location>
</feature>
<dbReference type="Pfam" id="PF06808">
    <property type="entry name" value="DctM"/>
    <property type="match status" value="1"/>
</dbReference>
<comment type="caution">
    <text evidence="3">The sequence shown here is derived from an EMBL/GenBank/DDBJ whole genome shotgun (WGS) entry which is preliminary data.</text>
</comment>
<dbReference type="RefSeq" id="WP_174496965.1">
    <property type="nucleotide sequence ID" value="NZ_CADDWK010000010.1"/>
</dbReference>
<dbReference type="Proteomes" id="UP000581688">
    <property type="component" value="Unassembled WGS sequence"/>
</dbReference>
<keyword evidence="4" id="KW-1185">Reference proteome</keyword>